<dbReference type="GO" id="GO:0000407">
    <property type="term" value="C:phagophore assembly site"/>
    <property type="evidence" value="ECO:0007669"/>
    <property type="project" value="UniProtKB-SubCell"/>
</dbReference>
<accession>A0A2P5I2K8</accession>
<dbReference type="Gene3D" id="1.10.10.2570">
    <property type="match status" value="1"/>
</dbReference>
<evidence type="ECO:0000256" key="6">
    <source>
        <dbReference type="ARBA" id="ARBA00023006"/>
    </source>
</evidence>
<comment type="function">
    <text evidence="7">Plays a role in autophagy. Functions at the preautophagosomal structure (PAS) in order to form normal autophagosomes under starvation conditions. Also plays a role in mitophagy and regulation of filamentous growth.</text>
</comment>
<name>A0A2P5I2K8_DIAHE</name>
<feature type="domain" description="Atg29 N-terminal" evidence="9">
    <location>
        <begin position="7"/>
        <end position="59"/>
    </location>
</feature>
<dbReference type="PANTHER" id="PTHR40012">
    <property type="entry name" value="AUTOPHAGY-RELATED PROTEIN 29"/>
    <property type="match status" value="1"/>
</dbReference>
<dbReference type="Proteomes" id="UP000094444">
    <property type="component" value="Unassembled WGS sequence"/>
</dbReference>
<dbReference type="STRING" id="158607.A0A2P5I2K8"/>
<feature type="compositionally biased region" description="Basic and acidic residues" evidence="8">
    <location>
        <begin position="404"/>
        <end position="418"/>
    </location>
</feature>
<reference evidence="10" key="1">
    <citation type="submission" date="2017-09" db="EMBL/GenBank/DDBJ databases">
        <title>Polyketide synthases of a Diaporthe helianthi virulent isolate.</title>
        <authorList>
            <person name="Baroncelli R."/>
        </authorList>
    </citation>
    <scope>NUCLEOTIDE SEQUENCE [LARGE SCALE GENOMIC DNA]</scope>
    <source>
        <strain evidence="10">7/96</strain>
    </source>
</reference>
<dbReference type="OrthoDB" id="21072at2759"/>
<evidence type="ECO:0000256" key="2">
    <source>
        <dbReference type="ARBA" id="ARBA00010082"/>
    </source>
</evidence>
<keyword evidence="11" id="KW-1185">Reference proteome</keyword>
<dbReference type="FunFam" id="1.10.10.2570:FF:000001">
    <property type="entry name" value="Autophagy-related protein 29"/>
    <property type="match status" value="1"/>
</dbReference>
<feature type="compositionally biased region" description="Polar residues" evidence="8">
    <location>
        <begin position="274"/>
        <end position="283"/>
    </location>
</feature>
<evidence type="ECO:0000256" key="1">
    <source>
        <dbReference type="ARBA" id="ARBA00004329"/>
    </source>
</evidence>
<feature type="compositionally biased region" description="Low complexity" evidence="8">
    <location>
        <begin position="372"/>
        <end position="403"/>
    </location>
</feature>
<evidence type="ECO:0000259" key="9">
    <source>
        <dbReference type="Pfam" id="PF18388"/>
    </source>
</evidence>
<comment type="caution">
    <text evidence="10">The sequence shown here is derived from an EMBL/GenBank/DDBJ whole genome shotgun (WGS) entry which is preliminary data.</text>
</comment>
<evidence type="ECO:0000256" key="3">
    <source>
        <dbReference type="ARBA" id="ARBA00013784"/>
    </source>
</evidence>
<dbReference type="GO" id="GO:0015031">
    <property type="term" value="P:protein transport"/>
    <property type="evidence" value="ECO:0007669"/>
    <property type="project" value="UniProtKB-KW"/>
</dbReference>
<feature type="compositionally biased region" description="Low complexity" evidence="8">
    <location>
        <begin position="242"/>
        <end position="265"/>
    </location>
</feature>
<evidence type="ECO:0000256" key="5">
    <source>
        <dbReference type="ARBA" id="ARBA00022927"/>
    </source>
</evidence>
<feature type="compositionally biased region" description="Low complexity" evidence="8">
    <location>
        <begin position="210"/>
        <end position="225"/>
    </location>
</feature>
<evidence type="ECO:0000313" key="11">
    <source>
        <dbReference type="Proteomes" id="UP000094444"/>
    </source>
</evidence>
<dbReference type="InterPro" id="IPR040666">
    <property type="entry name" value="Atg29_N"/>
</dbReference>
<protein>
    <recommendedName>
        <fullName evidence="3">Autophagy-related protein 29</fullName>
    </recommendedName>
</protein>
<dbReference type="InterPro" id="IPR039362">
    <property type="entry name" value="ATG29_sf"/>
</dbReference>
<keyword evidence="6" id="KW-0072">Autophagy</keyword>
<keyword evidence="5" id="KW-0653">Protein transport</keyword>
<gene>
    <name evidence="10" type="ORF">DHEL01_v204859</name>
</gene>
<comment type="subcellular location">
    <subcellularLocation>
        <location evidence="1">Preautophagosomal structure</location>
    </subcellularLocation>
</comment>
<comment type="similarity">
    <text evidence="2">Belongs to the ATG29 family.</text>
</comment>
<keyword evidence="4" id="KW-0813">Transport</keyword>
<dbReference type="GO" id="GO:0000045">
    <property type="term" value="P:autophagosome assembly"/>
    <property type="evidence" value="ECO:0007669"/>
    <property type="project" value="InterPro"/>
</dbReference>
<proteinExistence type="inferred from homology"/>
<dbReference type="AlphaFoldDB" id="A0A2P5I2K8"/>
<evidence type="ECO:0000256" key="4">
    <source>
        <dbReference type="ARBA" id="ARBA00022448"/>
    </source>
</evidence>
<evidence type="ECO:0000256" key="7">
    <source>
        <dbReference type="ARBA" id="ARBA00060351"/>
    </source>
</evidence>
<feature type="compositionally biased region" description="Acidic residues" evidence="8">
    <location>
        <begin position="288"/>
        <end position="297"/>
    </location>
</feature>
<sequence length="470" mass="49232">MDGEPSYTVYIRLPFPRGDFVDPPPVRWDASKDEALWKILSGVAKTEIDWVELAARFEVTVDFLLQQVTYLTERHASQVRAQMRKATAAARSSAAPSPIPGSDSNAALEAMRRTGSSQGAYGHTRAPSSLSIRKDSPMPKNDGGGPETPRIGTSAAAPPGFGPPGRPTASRNSSSGTTAQTGSAGGPPASSRHRPGAVPTSPRAQNRQRLPSLPSLPTVPTVPSSATNPAGPASPAPHALDPSSPGPADSASPESSASSSPAQSRIIRRPPRFQQKQQDQSGARSAFVDDDDDDEAEPAFLPFRAKPSKSTEAGGSGGNGSDQFTDPSATLRGDPRDFASNAARRLQNVTGPDPSGHGKGKGKERERALQKSSNSDSSENSAAFISKPSSSGRRHPSGPLSPRRTAELKRKVYSREGSDGTPSMGSSFSDLDDASVTQSALEEALASKMQGGNTIGSTISNVFRSRYLPK</sequence>
<dbReference type="Pfam" id="PF18388">
    <property type="entry name" value="ATG29_N"/>
    <property type="match status" value="1"/>
</dbReference>
<feature type="region of interest" description="Disordered" evidence="8">
    <location>
        <begin position="110"/>
        <end position="439"/>
    </location>
</feature>
<organism evidence="10 11">
    <name type="scientific">Diaporthe helianthi</name>
    <dbReference type="NCBI Taxonomy" id="158607"/>
    <lineage>
        <taxon>Eukaryota</taxon>
        <taxon>Fungi</taxon>
        <taxon>Dikarya</taxon>
        <taxon>Ascomycota</taxon>
        <taxon>Pezizomycotina</taxon>
        <taxon>Sordariomycetes</taxon>
        <taxon>Sordariomycetidae</taxon>
        <taxon>Diaporthales</taxon>
        <taxon>Diaporthaceae</taxon>
        <taxon>Diaporthe</taxon>
    </lineage>
</organism>
<evidence type="ECO:0000256" key="8">
    <source>
        <dbReference type="SAM" id="MobiDB-lite"/>
    </source>
</evidence>
<dbReference type="EMBL" id="MAVT02000336">
    <property type="protein sequence ID" value="POS76746.1"/>
    <property type="molecule type" value="Genomic_DNA"/>
</dbReference>
<feature type="compositionally biased region" description="Low complexity" evidence="8">
    <location>
        <begin position="167"/>
        <end position="190"/>
    </location>
</feature>
<evidence type="ECO:0000313" key="10">
    <source>
        <dbReference type="EMBL" id="POS76746.1"/>
    </source>
</evidence>
<feature type="compositionally biased region" description="Polar residues" evidence="8">
    <location>
        <begin position="420"/>
        <end position="439"/>
    </location>
</feature>
<dbReference type="InterPro" id="IPR039113">
    <property type="entry name" value="ATG29"/>
</dbReference>
<dbReference type="InParanoid" id="A0A2P5I2K8"/>
<dbReference type="PANTHER" id="PTHR40012:SF1">
    <property type="entry name" value="AUTOPHAGY-RELATED PROTEIN 29"/>
    <property type="match status" value="1"/>
</dbReference>